<evidence type="ECO:0000313" key="11">
    <source>
        <dbReference type="EMBL" id="VEU78004.1"/>
    </source>
</evidence>
<dbReference type="Proteomes" id="UP000290876">
    <property type="component" value="Chromosome"/>
</dbReference>
<dbReference type="InterPro" id="IPR010372">
    <property type="entry name" value="DNA_pol3_delta_N"/>
</dbReference>
<dbReference type="RefSeq" id="WP_129622857.1">
    <property type="nucleotide sequence ID" value="NZ_LR215043.1"/>
</dbReference>
<evidence type="ECO:0000259" key="10">
    <source>
        <dbReference type="Pfam" id="PF21694"/>
    </source>
</evidence>
<sequence>MYLICGQDTFLIQEKVQELKNHYPDYAVQTFNCETPEAVLSLITEANNQSLFKQHSFFIVNNLLFFTSKLDKNLEKLADEFLNVLHQSKNDVFVFVNNEITECANIYKNNFTKNSMIKDFSQHIDIKKLTESQQIKYIIDKVTNLGGNINYSAAQILSLKTTGDLGLINNEINKLLLLKKTIDYNDVETYVDAVTSEDAFAFVNSFESNNFDLIWVEYQKKKEFVTSVTALIAQISQQLIICNQIAGYKKLGKSLDYVANDLKLNVYRVKRVNALLQKLGLRKVRHLLKSLALLDRAIINGKVNEWMAFEHFLIVNFL</sequence>
<evidence type="ECO:0000256" key="5">
    <source>
        <dbReference type="ARBA" id="ARBA00022705"/>
    </source>
</evidence>
<dbReference type="EC" id="2.7.7.7" evidence="1"/>
<dbReference type="GO" id="GO:0003887">
    <property type="term" value="F:DNA-directed DNA polymerase activity"/>
    <property type="evidence" value="ECO:0007669"/>
    <property type="project" value="UniProtKB-KW"/>
</dbReference>
<dbReference type="InterPro" id="IPR005790">
    <property type="entry name" value="DNA_polIII_delta"/>
</dbReference>
<gene>
    <name evidence="11" type="primary">holA</name>
    <name evidence="11" type="ORF">NCTC10184_00219</name>
</gene>
<dbReference type="Gene3D" id="3.40.50.300">
    <property type="entry name" value="P-loop containing nucleotide triphosphate hydrolases"/>
    <property type="match status" value="1"/>
</dbReference>
<dbReference type="GO" id="GO:0006261">
    <property type="term" value="P:DNA-templated DNA replication"/>
    <property type="evidence" value="ECO:0007669"/>
    <property type="project" value="TreeGrafter"/>
</dbReference>
<protein>
    <recommendedName>
        <fullName evidence="2">DNA polymerase III subunit delta</fullName>
        <ecNumber evidence="1">2.7.7.7</ecNumber>
    </recommendedName>
</protein>
<organism evidence="11 12">
    <name type="scientific">Mycoplasmopsis columbinasalis</name>
    <dbReference type="NCBI Taxonomy" id="114880"/>
    <lineage>
        <taxon>Bacteria</taxon>
        <taxon>Bacillati</taxon>
        <taxon>Mycoplasmatota</taxon>
        <taxon>Mycoplasmoidales</taxon>
        <taxon>Metamycoplasmataceae</taxon>
        <taxon>Mycoplasmopsis</taxon>
    </lineage>
</organism>
<keyword evidence="3 11" id="KW-0808">Transferase</keyword>
<dbReference type="PANTHER" id="PTHR34388:SF1">
    <property type="entry name" value="DNA POLYMERASE III SUBUNIT DELTA"/>
    <property type="match status" value="1"/>
</dbReference>
<reference evidence="11 12" key="1">
    <citation type="submission" date="2019-01" db="EMBL/GenBank/DDBJ databases">
        <authorList>
            <consortium name="Pathogen Informatics"/>
        </authorList>
    </citation>
    <scope>NUCLEOTIDE SEQUENCE [LARGE SCALE GENOMIC DNA]</scope>
    <source>
        <strain evidence="11 12">NCTC10184</strain>
    </source>
</reference>
<dbReference type="Gene3D" id="1.10.8.60">
    <property type="match status" value="1"/>
</dbReference>
<evidence type="ECO:0000256" key="8">
    <source>
        <dbReference type="ARBA" id="ARBA00049244"/>
    </source>
</evidence>
<dbReference type="SUPFAM" id="SSF52540">
    <property type="entry name" value="P-loop containing nucleoside triphosphate hydrolases"/>
    <property type="match status" value="1"/>
</dbReference>
<feature type="domain" description="DNA polymerase III delta subunit-like C-terminal" evidence="10">
    <location>
        <begin position="217"/>
        <end position="314"/>
    </location>
</feature>
<keyword evidence="12" id="KW-1185">Reference proteome</keyword>
<dbReference type="AlphaFoldDB" id="A0A449BA01"/>
<keyword evidence="5" id="KW-0235">DNA replication</keyword>
<dbReference type="Gene3D" id="1.20.272.10">
    <property type="match status" value="1"/>
</dbReference>
<dbReference type="PANTHER" id="PTHR34388">
    <property type="entry name" value="DNA POLYMERASE III SUBUNIT DELTA"/>
    <property type="match status" value="1"/>
</dbReference>
<dbReference type="OrthoDB" id="400018at2"/>
<dbReference type="GO" id="GO:0009360">
    <property type="term" value="C:DNA polymerase III complex"/>
    <property type="evidence" value="ECO:0007669"/>
    <property type="project" value="InterPro"/>
</dbReference>
<evidence type="ECO:0000256" key="2">
    <source>
        <dbReference type="ARBA" id="ARBA00017703"/>
    </source>
</evidence>
<keyword evidence="6 11" id="KW-0239">DNA-directed DNA polymerase</keyword>
<evidence type="ECO:0000313" key="12">
    <source>
        <dbReference type="Proteomes" id="UP000290876"/>
    </source>
</evidence>
<dbReference type="NCBIfam" id="TIGR01128">
    <property type="entry name" value="holA"/>
    <property type="match status" value="1"/>
</dbReference>
<dbReference type="SUPFAM" id="SSF48019">
    <property type="entry name" value="post-AAA+ oligomerization domain-like"/>
    <property type="match status" value="1"/>
</dbReference>
<accession>A0A449BA01</accession>
<evidence type="ECO:0000259" key="9">
    <source>
        <dbReference type="Pfam" id="PF06144"/>
    </source>
</evidence>
<dbReference type="InterPro" id="IPR008921">
    <property type="entry name" value="DNA_pol3_clamp-load_cplx_C"/>
</dbReference>
<comment type="catalytic activity">
    <reaction evidence="8">
        <text>DNA(n) + a 2'-deoxyribonucleoside 5'-triphosphate = DNA(n+1) + diphosphate</text>
        <dbReference type="Rhea" id="RHEA:22508"/>
        <dbReference type="Rhea" id="RHEA-COMP:17339"/>
        <dbReference type="Rhea" id="RHEA-COMP:17340"/>
        <dbReference type="ChEBI" id="CHEBI:33019"/>
        <dbReference type="ChEBI" id="CHEBI:61560"/>
        <dbReference type="ChEBI" id="CHEBI:173112"/>
        <dbReference type="EC" id="2.7.7.7"/>
    </reaction>
</comment>
<evidence type="ECO:0000256" key="4">
    <source>
        <dbReference type="ARBA" id="ARBA00022695"/>
    </source>
</evidence>
<dbReference type="Pfam" id="PF06144">
    <property type="entry name" value="DNA_pol3_delta"/>
    <property type="match status" value="1"/>
</dbReference>
<name>A0A449BA01_9BACT</name>
<dbReference type="EMBL" id="LR215043">
    <property type="protein sequence ID" value="VEU78004.1"/>
    <property type="molecule type" value="Genomic_DNA"/>
</dbReference>
<evidence type="ECO:0000256" key="6">
    <source>
        <dbReference type="ARBA" id="ARBA00022932"/>
    </source>
</evidence>
<dbReference type="Pfam" id="PF21694">
    <property type="entry name" value="DNA_pol3_delta_C"/>
    <property type="match status" value="1"/>
</dbReference>
<dbReference type="InterPro" id="IPR048466">
    <property type="entry name" value="DNA_pol3_delta-like_C"/>
</dbReference>
<dbReference type="InterPro" id="IPR027417">
    <property type="entry name" value="P-loop_NTPase"/>
</dbReference>
<proteinExistence type="inferred from homology"/>
<evidence type="ECO:0000256" key="1">
    <source>
        <dbReference type="ARBA" id="ARBA00012417"/>
    </source>
</evidence>
<dbReference type="GO" id="GO:0003677">
    <property type="term" value="F:DNA binding"/>
    <property type="evidence" value="ECO:0007669"/>
    <property type="project" value="InterPro"/>
</dbReference>
<evidence type="ECO:0000256" key="3">
    <source>
        <dbReference type="ARBA" id="ARBA00022679"/>
    </source>
</evidence>
<feature type="domain" description="DNA polymerase III delta N-terminal" evidence="9">
    <location>
        <begin position="2"/>
        <end position="96"/>
    </location>
</feature>
<evidence type="ECO:0000256" key="7">
    <source>
        <dbReference type="ARBA" id="ARBA00034754"/>
    </source>
</evidence>
<comment type="similarity">
    <text evidence="7">Belongs to the DNA polymerase HolA subunit family.</text>
</comment>
<keyword evidence="4 11" id="KW-0548">Nucleotidyltransferase</keyword>
<dbReference type="KEGG" id="mcob:NCTC10184_00219"/>